<evidence type="ECO:0000313" key="6">
    <source>
        <dbReference type="EMBL" id="PKA64157.1"/>
    </source>
</evidence>
<dbReference type="PANTHER" id="PTHR31319">
    <property type="entry name" value="ZINC FINGER PROTEIN CONSTANS-LIKE 4"/>
    <property type="match status" value="1"/>
</dbReference>
<evidence type="ECO:0000256" key="1">
    <source>
        <dbReference type="ARBA" id="ARBA00004123"/>
    </source>
</evidence>
<protein>
    <submittedName>
        <fullName evidence="6">Zinc finger protein CONSTANS-LIKE 5</fullName>
    </submittedName>
</protein>
<dbReference type="GO" id="GO:0005634">
    <property type="term" value="C:nucleus"/>
    <property type="evidence" value="ECO:0007669"/>
    <property type="project" value="UniProtKB-SubCell"/>
</dbReference>
<dbReference type="InterPro" id="IPR010402">
    <property type="entry name" value="CCT_domain"/>
</dbReference>
<name>A0A2I0B8P2_9ASPA</name>
<evidence type="ECO:0000256" key="2">
    <source>
        <dbReference type="ARBA" id="ARBA00023242"/>
    </source>
</evidence>
<reference evidence="6 7" key="1">
    <citation type="journal article" date="2017" name="Nature">
        <title>The Apostasia genome and the evolution of orchids.</title>
        <authorList>
            <person name="Zhang G.Q."/>
            <person name="Liu K.W."/>
            <person name="Li Z."/>
            <person name="Lohaus R."/>
            <person name="Hsiao Y.Y."/>
            <person name="Niu S.C."/>
            <person name="Wang J.Y."/>
            <person name="Lin Y.C."/>
            <person name="Xu Q."/>
            <person name="Chen L.J."/>
            <person name="Yoshida K."/>
            <person name="Fujiwara S."/>
            <person name="Wang Z.W."/>
            <person name="Zhang Y.Q."/>
            <person name="Mitsuda N."/>
            <person name="Wang M."/>
            <person name="Liu G.H."/>
            <person name="Pecoraro L."/>
            <person name="Huang H.X."/>
            <person name="Xiao X.J."/>
            <person name="Lin M."/>
            <person name="Wu X.Y."/>
            <person name="Wu W.L."/>
            <person name="Chen Y.Y."/>
            <person name="Chang S.B."/>
            <person name="Sakamoto S."/>
            <person name="Ohme-Takagi M."/>
            <person name="Yagi M."/>
            <person name="Zeng S.J."/>
            <person name="Shen C.Y."/>
            <person name="Yeh C.M."/>
            <person name="Luo Y.B."/>
            <person name="Tsai W.C."/>
            <person name="Van de Peer Y."/>
            <person name="Liu Z.J."/>
        </authorList>
    </citation>
    <scope>NUCLEOTIDE SEQUENCE [LARGE SCALE GENOMIC DNA]</scope>
    <source>
        <strain evidence="7">cv. Shenzhen</strain>
        <tissue evidence="6">Stem</tissue>
    </source>
</reference>
<keyword evidence="2 3" id="KW-0539">Nucleus</keyword>
<evidence type="ECO:0000256" key="3">
    <source>
        <dbReference type="PROSITE-ProRule" id="PRU00357"/>
    </source>
</evidence>
<dbReference type="OrthoDB" id="153872at2759"/>
<organism evidence="6 7">
    <name type="scientific">Apostasia shenzhenica</name>
    <dbReference type="NCBI Taxonomy" id="1088818"/>
    <lineage>
        <taxon>Eukaryota</taxon>
        <taxon>Viridiplantae</taxon>
        <taxon>Streptophyta</taxon>
        <taxon>Embryophyta</taxon>
        <taxon>Tracheophyta</taxon>
        <taxon>Spermatophyta</taxon>
        <taxon>Magnoliopsida</taxon>
        <taxon>Liliopsida</taxon>
        <taxon>Asparagales</taxon>
        <taxon>Orchidaceae</taxon>
        <taxon>Apostasioideae</taxon>
        <taxon>Apostasia</taxon>
    </lineage>
</organism>
<dbReference type="PROSITE" id="PS51017">
    <property type="entry name" value="CCT"/>
    <property type="match status" value="1"/>
</dbReference>
<dbReference type="PANTHER" id="PTHR31319:SF98">
    <property type="entry name" value="TRANSCRIPTION FACTOR GHD7"/>
    <property type="match status" value="1"/>
</dbReference>
<dbReference type="GO" id="GO:0003700">
    <property type="term" value="F:DNA-binding transcription factor activity"/>
    <property type="evidence" value="ECO:0007669"/>
    <property type="project" value="TreeGrafter"/>
</dbReference>
<keyword evidence="7" id="KW-1185">Reference proteome</keyword>
<feature type="region of interest" description="Disordered" evidence="4">
    <location>
        <begin position="184"/>
        <end position="230"/>
    </location>
</feature>
<dbReference type="InterPro" id="IPR045281">
    <property type="entry name" value="CONSTANS-like"/>
</dbReference>
<dbReference type="GO" id="GO:0009909">
    <property type="term" value="P:regulation of flower development"/>
    <property type="evidence" value="ECO:0007669"/>
    <property type="project" value="InterPro"/>
</dbReference>
<gene>
    <name evidence="6" type="primary">COL5</name>
    <name evidence="6" type="ORF">AXF42_Ash005170</name>
</gene>
<accession>A0A2I0B8P2</accession>
<dbReference type="Pfam" id="PF06203">
    <property type="entry name" value="CCT"/>
    <property type="match status" value="1"/>
</dbReference>
<dbReference type="EMBL" id="KZ451906">
    <property type="protein sequence ID" value="PKA64157.1"/>
    <property type="molecule type" value="Genomic_DNA"/>
</dbReference>
<dbReference type="AlphaFoldDB" id="A0A2I0B8P2"/>
<evidence type="ECO:0000313" key="7">
    <source>
        <dbReference type="Proteomes" id="UP000236161"/>
    </source>
</evidence>
<sequence>MSSLDFCNMCGATGGSCRHQTDLNRSAPFFPEPGHVAEGLHEFQFFSHDETVAAWLFGDDKSCEPRQSEEPLALAPSQLPFGLTFGVCLRAADCEQEPEPEPQPAVEVPAMVPAATASIIPISGGGVGAGETPAGKAMDAAGASGLASTAGQIMEREAKVLRYKEKRKKRRYEKQIRYASRKAYAEKRPRVKGRFAKTHENSEMLPPPAASGASPYGHHERIDLGGWFQP</sequence>
<dbReference type="STRING" id="1088818.A0A2I0B8P2"/>
<dbReference type="Proteomes" id="UP000236161">
    <property type="component" value="Unassembled WGS sequence"/>
</dbReference>
<evidence type="ECO:0000259" key="5">
    <source>
        <dbReference type="PROSITE" id="PS51017"/>
    </source>
</evidence>
<comment type="subcellular location">
    <subcellularLocation>
        <location evidence="1 3">Nucleus</location>
    </subcellularLocation>
</comment>
<evidence type="ECO:0000256" key="4">
    <source>
        <dbReference type="SAM" id="MobiDB-lite"/>
    </source>
</evidence>
<feature type="domain" description="CCT" evidence="5">
    <location>
        <begin position="156"/>
        <end position="198"/>
    </location>
</feature>
<proteinExistence type="predicted"/>